<evidence type="ECO:0000313" key="11">
    <source>
        <dbReference type="Proteomes" id="UP000694404"/>
    </source>
</evidence>
<name>A0A8C0FZE0_CHEAB</name>
<dbReference type="EC" id="4.2.3.12" evidence="4"/>
<dbReference type="InterPro" id="IPR007115">
    <property type="entry name" value="6-PTP_synth/QueD"/>
</dbReference>
<dbReference type="Proteomes" id="UP000694404">
    <property type="component" value="Unplaced"/>
</dbReference>
<dbReference type="SUPFAM" id="SSF55620">
    <property type="entry name" value="Tetrahydrobiopterin biosynthesis enzymes-like"/>
    <property type="match status" value="1"/>
</dbReference>
<comment type="cofactor">
    <cofactor evidence="1">
        <name>Zn(2+)</name>
        <dbReference type="ChEBI" id="CHEBI:29105"/>
    </cofactor>
</comment>
<accession>A0A8C0FZE0</accession>
<evidence type="ECO:0000313" key="10">
    <source>
        <dbReference type="Ensembl" id="ENSCABP00000000464.1"/>
    </source>
</evidence>
<evidence type="ECO:0000256" key="1">
    <source>
        <dbReference type="ARBA" id="ARBA00001947"/>
    </source>
</evidence>
<comment type="similarity">
    <text evidence="3">Belongs to the PTPS family.</text>
</comment>
<dbReference type="GeneTree" id="ENSGT01010000222828"/>
<evidence type="ECO:0000256" key="9">
    <source>
        <dbReference type="SAM" id="MobiDB-lite"/>
    </source>
</evidence>
<evidence type="ECO:0000256" key="6">
    <source>
        <dbReference type="ARBA" id="ARBA00022833"/>
    </source>
</evidence>
<dbReference type="PANTHER" id="PTHR12589">
    <property type="entry name" value="PYRUVOYL TETRAHYDROBIOPTERIN SYNTHASE"/>
    <property type="match status" value="1"/>
</dbReference>
<dbReference type="Ensembl" id="ENSCABT00000000514.1">
    <property type="protein sequence ID" value="ENSCABP00000000464.1"/>
    <property type="gene ID" value="ENSCABG00000000430.1"/>
</dbReference>
<dbReference type="GO" id="GO:0003874">
    <property type="term" value="F:6-pyruvoyltetrahydropterin synthase activity"/>
    <property type="evidence" value="ECO:0007669"/>
    <property type="project" value="UniProtKB-EC"/>
</dbReference>
<dbReference type="InterPro" id="IPR038418">
    <property type="entry name" value="6-PTP_synth/QueD_sf"/>
</dbReference>
<keyword evidence="6" id="KW-0862">Zinc</keyword>
<evidence type="ECO:0000256" key="3">
    <source>
        <dbReference type="ARBA" id="ARBA00009164"/>
    </source>
</evidence>
<reference evidence="10" key="2">
    <citation type="submission" date="2025-09" db="UniProtKB">
        <authorList>
            <consortium name="Ensembl"/>
        </authorList>
    </citation>
    <scope>IDENTIFICATION</scope>
</reference>
<evidence type="ECO:0000256" key="2">
    <source>
        <dbReference type="ARBA" id="ARBA00005126"/>
    </source>
</evidence>
<evidence type="ECO:0000256" key="4">
    <source>
        <dbReference type="ARBA" id="ARBA00013100"/>
    </source>
</evidence>
<evidence type="ECO:0000256" key="5">
    <source>
        <dbReference type="ARBA" id="ARBA00022723"/>
    </source>
</evidence>
<proteinExistence type="inferred from homology"/>
<keyword evidence="5" id="KW-0479">Metal-binding</keyword>
<dbReference type="AlphaFoldDB" id="A0A8C0FZE0"/>
<dbReference type="InterPro" id="IPR022470">
    <property type="entry name" value="PTPS_Cys_AS"/>
</dbReference>
<comment type="pathway">
    <text evidence="2">Cofactor biosynthesis; tetrahydrobiopterin biosynthesis; tetrahydrobiopterin from 7,8-dihydroneopterin triphosphate: step 1/3.</text>
</comment>
<keyword evidence="11" id="KW-1185">Reference proteome</keyword>
<keyword evidence="8" id="KW-0456">Lyase</keyword>
<dbReference type="PANTHER" id="PTHR12589:SF7">
    <property type="entry name" value="6-PYRUVOYL TETRAHYDROBIOPTERIN SYNTHASE"/>
    <property type="match status" value="1"/>
</dbReference>
<feature type="region of interest" description="Disordered" evidence="9">
    <location>
        <begin position="1"/>
        <end position="63"/>
    </location>
</feature>
<keyword evidence="7" id="KW-0783">Tetrahydrobiopterin biosynthesis</keyword>
<evidence type="ECO:0000256" key="7">
    <source>
        <dbReference type="ARBA" id="ARBA00023007"/>
    </source>
</evidence>
<evidence type="ECO:0000256" key="8">
    <source>
        <dbReference type="ARBA" id="ARBA00023239"/>
    </source>
</evidence>
<dbReference type="PROSITE" id="PS00987">
    <property type="entry name" value="PTPS_1"/>
    <property type="match status" value="1"/>
</dbReference>
<dbReference type="GO" id="GO:0006729">
    <property type="term" value="P:tetrahydrobiopterin biosynthetic process"/>
    <property type="evidence" value="ECO:0007669"/>
    <property type="project" value="UniProtKB-KW"/>
</dbReference>
<reference evidence="10" key="1">
    <citation type="submission" date="2025-08" db="UniProtKB">
        <authorList>
            <consortium name="Ensembl"/>
        </authorList>
    </citation>
    <scope>IDENTIFICATION</scope>
</reference>
<organism evidence="10 11">
    <name type="scientific">Chelonoidis abingdonii</name>
    <name type="common">Abingdon island giant tortoise</name>
    <name type="synonym">Testudo abingdonii</name>
    <dbReference type="NCBI Taxonomy" id="106734"/>
    <lineage>
        <taxon>Eukaryota</taxon>
        <taxon>Metazoa</taxon>
        <taxon>Chordata</taxon>
        <taxon>Craniata</taxon>
        <taxon>Vertebrata</taxon>
        <taxon>Euteleostomi</taxon>
        <taxon>Archelosauria</taxon>
        <taxon>Testudinata</taxon>
        <taxon>Testudines</taxon>
        <taxon>Cryptodira</taxon>
        <taxon>Durocryptodira</taxon>
        <taxon>Testudinoidea</taxon>
        <taxon>Testudinidae</taxon>
        <taxon>Chelonoidis</taxon>
    </lineage>
</organism>
<dbReference type="GO" id="GO:0046872">
    <property type="term" value="F:metal ion binding"/>
    <property type="evidence" value="ECO:0007669"/>
    <property type="project" value="UniProtKB-KW"/>
</dbReference>
<protein>
    <recommendedName>
        <fullName evidence="4">6-pyruvoyltetrahydropterin synthase</fullName>
        <ecNumber evidence="4">4.2.3.12</ecNumber>
    </recommendedName>
</protein>
<sequence>MESRTRGGDSLSVGRAVRAAENEGVPGAGSLLAAGVRGRPLAPAQPAPCCDARPPGPGRTRAGPRCLSFSACHRLHSKSLSDEENLKLFGKCNNPNGHGHNYKGKGLTAAPPLGPLLFKPPGFSNTNQIK</sequence>
<dbReference type="GO" id="GO:0005739">
    <property type="term" value="C:mitochondrion"/>
    <property type="evidence" value="ECO:0007669"/>
    <property type="project" value="TreeGrafter"/>
</dbReference>
<dbReference type="Gene3D" id="3.30.479.10">
    <property type="entry name" value="6-pyruvoyl tetrahydropterin synthase/QueD"/>
    <property type="match status" value="1"/>
</dbReference>